<evidence type="ECO:0000256" key="4">
    <source>
        <dbReference type="ARBA" id="ARBA00023136"/>
    </source>
</evidence>
<accession>A0A972K021</accession>
<comment type="subcellular location">
    <subcellularLocation>
        <location evidence="1">Membrane</location>
        <topology evidence="1">Multi-pass membrane protein</topology>
    </subcellularLocation>
</comment>
<name>A0A972K021_9BACL</name>
<keyword evidence="7" id="KW-1185">Reference proteome</keyword>
<evidence type="ECO:0000256" key="3">
    <source>
        <dbReference type="ARBA" id="ARBA00022989"/>
    </source>
</evidence>
<organism evidence="6 7">
    <name type="scientific">Paenibacillus foliorum</name>
    <dbReference type="NCBI Taxonomy" id="2654974"/>
    <lineage>
        <taxon>Bacteria</taxon>
        <taxon>Bacillati</taxon>
        <taxon>Bacillota</taxon>
        <taxon>Bacilli</taxon>
        <taxon>Bacillales</taxon>
        <taxon>Paenibacillaceae</taxon>
        <taxon>Paenibacillus</taxon>
    </lineage>
</organism>
<evidence type="ECO:0000313" key="7">
    <source>
        <dbReference type="Proteomes" id="UP000641588"/>
    </source>
</evidence>
<dbReference type="RefSeq" id="WP_171653405.1">
    <property type="nucleotide sequence ID" value="NZ_WHOD01000070.1"/>
</dbReference>
<gene>
    <name evidence="6" type="ORF">GC093_18435</name>
</gene>
<dbReference type="AlphaFoldDB" id="A0A972K021"/>
<keyword evidence="2" id="KW-0812">Transmembrane</keyword>
<keyword evidence="4" id="KW-0472">Membrane</keyword>
<comment type="similarity">
    <text evidence="5">Belongs to the bacteriophage holin family. Cp-1 holin subfamily.</text>
</comment>
<keyword evidence="3" id="KW-1133">Transmembrane helix</keyword>
<dbReference type="NCBIfam" id="TIGR01593">
    <property type="entry name" value="holin_tox_secr"/>
    <property type="match status" value="1"/>
</dbReference>
<evidence type="ECO:0000256" key="1">
    <source>
        <dbReference type="ARBA" id="ARBA00004141"/>
    </source>
</evidence>
<dbReference type="Proteomes" id="UP000641588">
    <property type="component" value="Unassembled WGS sequence"/>
</dbReference>
<comment type="caution">
    <text evidence="6">The sequence shown here is derived from an EMBL/GenBank/DDBJ whole genome shotgun (WGS) entry which is preliminary data.</text>
</comment>
<evidence type="ECO:0000256" key="2">
    <source>
        <dbReference type="ARBA" id="ARBA00022692"/>
    </source>
</evidence>
<evidence type="ECO:0000256" key="5">
    <source>
        <dbReference type="ARBA" id="ARBA00023600"/>
    </source>
</evidence>
<dbReference type="EMBL" id="WHOD01000070">
    <property type="protein sequence ID" value="NOU95184.1"/>
    <property type="molecule type" value="Genomic_DNA"/>
</dbReference>
<reference evidence="6" key="1">
    <citation type="submission" date="2019-10" db="EMBL/GenBank/DDBJ databases">
        <title>Description of Paenibacillus glebae sp. nov.</title>
        <authorList>
            <person name="Carlier A."/>
            <person name="Qi S."/>
        </authorList>
    </citation>
    <scope>NUCLEOTIDE SEQUENCE</scope>
    <source>
        <strain evidence="6">LMG 31456</strain>
    </source>
</reference>
<dbReference type="Pfam" id="PF05105">
    <property type="entry name" value="Phage_holin_4_1"/>
    <property type="match status" value="1"/>
</dbReference>
<dbReference type="InterPro" id="IPR006480">
    <property type="entry name" value="Phage_holin_4_1"/>
</dbReference>
<dbReference type="GO" id="GO:0016020">
    <property type="term" value="C:membrane"/>
    <property type="evidence" value="ECO:0007669"/>
    <property type="project" value="UniProtKB-SubCell"/>
</dbReference>
<evidence type="ECO:0000313" key="6">
    <source>
        <dbReference type="EMBL" id="NOU95184.1"/>
    </source>
</evidence>
<sequence>MEINKLGLLLVSAAIGDKRTETILGSVTSLVGIIATHFLGGWDTALKVMVYLMVADYISGLLGAIKTKTVNSEVMFWGGIRKAIVLGVIALSVLLDEFVSGQSPVFRTLVIYFYAGREGLSVIENLGILGVPLPGVITQFLEQLKEKGDGK</sequence>
<protein>
    <submittedName>
        <fullName evidence="6">Holin</fullName>
    </submittedName>
</protein>
<proteinExistence type="inferred from homology"/>